<gene>
    <name evidence="1" type="ORF">ACFQ4G_14740</name>
</gene>
<evidence type="ECO:0000313" key="2">
    <source>
        <dbReference type="Proteomes" id="UP001597176"/>
    </source>
</evidence>
<name>A0ABW3X2K3_9HYPH</name>
<comment type="caution">
    <text evidence="1">The sequence shown here is derived from an EMBL/GenBank/DDBJ whole genome shotgun (WGS) entry which is preliminary data.</text>
</comment>
<protein>
    <recommendedName>
        <fullName evidence="3">Efflux transporter periplasmic adaptor subunit</fullName>
    </recommendedName>
</protein>
<keyword evidence="2" id="KW-1185">Reference proteome</keyword>
<organism evidence="1 2">
    <name type="scientific">Methylobacterium marchantiae</name>
    <dbReference type="NCBI Taxonomy" id="600331"/>
    <lineage>
        <taxon>Bacteria</taxon>
        <taxon>Pseudomonadati</taxon>
        <taxon>Pseudomonadota</taxon>
        <taxon>Alphaproteobacteria</taxon>
        <taxon>Hyphomicrobiales</taxon>
        <taxon>Methylobacteriaceae</taxon>
        <taxon>Methylobacterium</taxon>
    </lineage>
</organism>
<dbReference type="Proteomes" id="UP001597176">
    <property type="component" value="Unassembled WGS sequence"/>
</dbReference>
<dbReference type="EMBL" id="JBHTND010000019">
    <property type="protein sequence ID" value="MFD1302829.1"/>
    <property type="molecule type" value="Genomic_DNA"/>
</dbReference>
<evidence type="ECO:0008006" key="3">
    <source>
        <dbReference type="Google" id="ProtNLM"/>
    </source>
</evidence>
<sequence length="41" mass="4535">MHRYFPVLIAAVAILAVGILYAFVHHGETANTAPVQRTETR</sequence>
<reference evidence="2" key="1">
    <citation type="journal article" date="2019" name="Int. J. Syst. Evol. Microbiol.">
        <title>The Global Catalogue of Microorganisms (GCM) 10K type strain sequencing project: providing services to taxonomists for standard genome sequencing and annotation.</title>
        <authorList>
            <consortium name="The Broad Institute Genomics Platform"/>
            <consortium name="The Broad Institute Genome Sequencing Center for Infectious Disease"/>
            <person name="Wu L."/>
            <person name="Ma J."/>
        </authorList>
    </citation>
    <scope>NUCLEOTIDE SEQUENCE [LARGE SCALE GENOMIC DNA]</scope>
    <source>
        <strain evidence="2">CCUG 56108</strain>
    </source>
</reference>
<accession>A0ABW3X2K3</accession>
<proteinExistence type="predicted"/>
<dbReference type="RefSeq" id="WP_379040464.1">
    <property type="nucleotide sequence ID" value="NZ_JBHTND010000019.1"/>
</dbReference>
<evidence type="ECO:0000313" key="1">
    <source>
        <dbReference type="EMBL" id="MFD1302829.1"/>
    </source>
</evidence>